<evidence type="ECO:0000256" key="3">
    <source>
        <dbReference type="SAM" id="MobiDB-lite"/>
    </source>
</evidence>
<organism evidence="5 6">
    <name type="scientific">Lymnaea stagnalis</name>
    <name type="common">Great pond snail</name>
    <name type="synonym">Helix stagnalis</name>
    <dbReference type="NCBI Taxonomy" id="6523"/>
    <lineage>
        <taxon>Eukaryota</taxon>
        <taxon>Metazoa</taxon>
        <taxon>Spiralia</taxon>
        <taxon>Lophotrochozoa</taxon>
        <taxon>Mollusca</taxon>
        <taxon>Gastropoda</taxon>
        <taxon>Heterobranchia</taxon>
        <taxon>Euthyneura</taxon>
        <taxon>Panpulmonata</taxon>
        <taxon>Hygrophila</taxon>
        <taxon>Lymnaeoidea</taxon>
        <taxon>Lymnaeidae</taxon>
        <taxon>Lymnaea</taxon>
    </lineage>
</organism>
<proteinExistence type="predicted"/>
<gene>
    <name evidence="5" type="ORF">GSLYS_00010759001</name>
</gene>
<dbReference type="PROSITE" id="PS51450">
    <property type="entry name" value="LRR"/>
    <property type="match status" value="1"/>
</dbReference>
<evidence type="ECO:0000256" key="2">
    <source>
        <dbReference type="ARBA" id="ARBA00022737"/>
    </source>
</evidence>
<feature type="region of interest" description="Disordered" evidence="3">
    <location>
        <begin position="165"/>
        <end position="205"/>
    </location>
</feature>
<keyword evidence="6" id="KW-1185">Reference proteome</keyword>
<keyword evidence="1" id="KW-0433">Leucine-rich repeat</keyword>
<dbReference type="SUPFAM" id="SSF52058">
    <property type="entry name" value="L domain-like"/>
    <property type="match status" value="1"/>
</dbReference>
<dbReference type="Gene3D" id="3.80.10.10">
    <property type="entry name" value="Ribonuclease Inhibitor"/>
    <property type="match status" value="1"/>
</dbReference>
<dbReference type="InterPro" id="IPR001611">
    <property type="entry name" value="Leu-rich_rpt"/>
</dbReference>
<dbReference type="PANTHER" id="PTHR48051:SF42">
    <property type="entry name" value="LEUCINE-RICH REPEAT-CONTAINING PROTEIN 18-LIKE"/>
    <property type="match status" value="1"/>
</dbReference>
<evidence type="ECO:0008006" key="7">
    <source>
        <dbReference type="Google" id="ProtNLM"/>
    </source>
</evidence>
<keyword evidence="4" id="KW-0812">Transmembrane</keyword>
<evidence type="ECO:0000313" key="6">
    <source>
        <dbReference type="Proteomes" id="UP001497497"/>
    </source>
</evidence>
<keyword evidence="4" id="KW-0472">Membrane</keyword>
<name>A0AAV2HVW7_LYMST</name>
<dbReference type="Pfam" id="PF00560">
    <property type="entry name" value="LRR_1"/>
    <property type="match status" value="1"/>
</dbReference>
<keyword evidence="2" id="KW-0677">Repeat</keyword>
<dbReference type="PANTHER" id="PTHR48051">
    <property type="match status" value="1"/>
</dbReference>
<dbReference type="InterPro" id="IPR032675">
    <property type="entry name" value="LRR_dom_sf"/>
</dbReference>
<evidence type="ECO:0000313" key="5">
    <source>
        <dbReference type="EMBL" id="CAL1536846.1"/>
    </source>
</evidence>
<sequence length="312" mass="36362">MPKESLREKLNGNELDLSLSNLETVPVKELAALPKATHLDLSNNLLTVLPDVFCTLTHIIRLDLSKNALNELPKDFGQLENLQHLDLLGNQLKTLPRSFCMLKKLKWLDLKDNPLEDGLKKNAGDCLNEIECKKCATRILMYMTDLDEQLDKQWEAKKKKQELAEAKQKEKEEKEQQRKRQEKKAEKERRRREHEARRAQELLANNGDTSDEEINAVREKLKFKESLKGKTGRGQGSRNCILLVLFSFLALFAALLVAIDFHCITSQKDYMCTTYWQPLRVQVIQTWEYLWGSLLEFYHKHIEEYFLTTAVF</sequence>
<protein>
    <recommendedName>
        <fullName evidence="7">Leucine-rich repeat-containing protein 59</fullName>
    </recommendedName>
</protein>
<feature type="compositionally biased region" description="Basic and acidic residues" evidence="3">
    <location>
        <begin position="165"/>
        <end position="200"/>
    </location>
</feature>
<dbReference type="Proteomes" id="UP001497497">
    <property type="component" value="Unassembled WGS sequence"/>
</dbReference>
<comment type="caution">
    <text evidence="5">The sequence shown here is derived from an EMBL/GenBank/DDBJ whole genome shotgun (WGS) entry which is preliminary data.</text>
</comment>
<feature type="transmembrane region" description="Helical" evidence="4">
    <location>
        <begin position="240"/>
        <end position="259"/>
    </location>
</feature>
<dbReference type="SMART" id="SM00369">
    <property type="entry name" value="LRR_TYP"/>
    <property type="match status" value="4"/>
</dbReference>
<dbReference type="Pfam" id="PF13855">
    <property type="entry name" value="LRR_8"/>
    <property type="match status" value="1"/>
</dbReference>
<dbReference type="AlphaFoldDB" id="A0AAV2HVW7"/>
<evidence type="ECO:0000256" key="1">
    <source>
        <dbReference type="ARBA" id="ARBA00022614"/>
    </source>
</evidence>
<keyword evidence="4" id="KW-1133">Transmembrane helix</keyword>
<dbReference type="InterPro" id="IPR003591">
    <property type="entry name" value="Leu-rich_rpt_typical-subtyp"/>
</dbReference>
<reference evidence="5 6" key="1">
    <citation type="submission" date="2024-04" db="EMBL/GenBank/DDBJ databases">
        <authorList>
            <consortium name="Genoscope - CEA"/>
            <person name="William W."/>
        </authorList>
    </citation>
    <scope>NUCLEOTIDE SEQUENCE [LARGE SCALE GENOMIC DNA]</scope>
</reference>
<evidence type="ECO:0000256" key="4">
    <source>
        <dbReference type="SAM" id="Phobius"/>
    </source>
</evidence>
<accession>A0AAV2HVW7</accession>
<dbReference type="EMBL" id="CAXITT010000241">
    <property type="protein sequence ID" value="CAL1536846.1"/>
    <property type="molecule type" value="Genomic_DNA"/>
</dbReference>
<dbReference type="GO" id="GO:0005737">
    <property type="term" value="C:cytoplasm"/>
    <property type="evidence" value="ECO:0007669"/>
    <property type="project" value="TreeGrafter"/>
</dbReference>
<dbReference type="InterPro" id="IPR050216">
    <property type="entry name" value="LRR_domain-containing"/>
</dbReference>